<evidence type="ECO:0000313" key="1">
    <source>
        <dbReference type="EMBL" id="GMR39297.1"/>
    </source>
</evidence>
<comment type="caution">
    <text evidence="1">The sequence shown here is derived from an EMBL/GenBank/DDBJ whole genome shotgun (WGS) entry which is preliminary data.</text>
</comment>
<feature type="non-terminal residue" evidence="1">
    <location>
        <position position="118"/>
    </location>
</feature>
<keyword evidence="2" id="KW-1185">Reference proteome</keyword>
<dbReference type="AlphaFoldDB" id="A0AAN4ZJK1"/>
<reference evidence="2" key="1">
    <citation type="submission" date="2022-10" db="EMBL/GenBank/DDBJ databases">
        <title>Genome assembly of Pristionchus species.</title>
        <authorList>
            <person name="Yoshida K."/>
            <person name="Sommer R.J."/>
        </authorList>
    </citation>
    <scope>NUCLEOTIDE SEQUENCE [LARGE SCALE GENOMIC DNA]</scope>
    <source>
        <strain evidence="2">RS5460</strain>
    </source>
</reference>
<evidence type="ECO:0000313" key="2">
    <source>
        <dbReference type="Proteomes" id="UP001328107"/>
    </source>
</evidence>
<dbReference type="EMBL" id="BTRK01000002">
    <property type="protein sequence ID" value="GMR39297.1"/>
    <property type="molecule type" value="Genomic_DNA"/>
</dbReference>
<gene>
    <name evidence="1" type="ORF">PMAYCL1PPCAC_09492</name>
</gene>
<sequence>PLSALFALEFPQLHILRIVHIHVSRFVSGELVGMREPFAAMLALVRLPTFLVLNMSEFVIFQVPVYGKAKIALAALVRPTGLLIILVAPHMMSKAGFGSITLSANLTVVRLLVRVVGG</sequence>
<organism evidence="1 2">
    <name type="scientific">Pristionchus mayeri</name>
    <dbReference type="NCBI Taxonomy" id="1317129"/>
    <lineage>
        <taxon>Eukaryota</taxon>
        <taxon>Metazoa</taxon>
        <taxon>Ecdysozoa</taxon>
        <taxon>Nematoda</taxon>
        <taxon>Chromadorea</taxon>
        <taxon>Rhabditida</taxon>
        <taxon>Rhabditina</taxon>
        <taxon>Diplogasteromorpha</taxon>
        <taxon>Diplogasteroidea</taxon>
        <taxon>Neodiplogasteridae</taxon>
        <taxon>Pristionchus</taxon>
    </lineage>
</organism>
<feature type="non-terminal residue" evidence="1">
    <location>
        <position position="1"/>
    </location>
</feature>
<dbReference type="Proteomes" id="UP001328107">
    <property type="component" value="Unassembled WGS sequence"/>
</dbReference>
<protein>
    <submittedName>
        <fullName evidence="1">Uncharacterized protein</fullName>
    </submittedName>
</protein>
<proteinExistence type="predicted"/>
<name>A0AAN4ZJK1_9BILA</name>
<accession>A0AAN4ZJK1</accession>